<evidence type="ECO:0000256" key="3">
    <source>
        <dbReference type="ARBA" id="ARBA00022475"/>
    </source>
</evidence>
<dbReference type="Gene3D" id="1.10.3720.10">
    <property type="entry name" value="MetI-like"/>
    <property type="match status" value="1"/>
</dbReference>
<evidence type="ECO:0000313" key="10">
    <source>
        <dbReference type="Proteomes" id="UP001209318"/>
    </source>
</evidence>
<dbReference type="PROSITE" id="PS50928">
    <property type="entry name" value="ABC_TM1"/>
    <property type="match status" value="1"/>
</dbReference>
<evidence type="ECO:0000259" key="8">
    <source>
        <dbReference type="PROSITE" id="PS50928"/>
    </source>
</evidence>
<feature type="transmembrane region" description="Helical" evidence="7">
    <location>
        <begin position="136"/>
        <end position="158"/>
    </location>
</feature>
<dbReference type="EMBL" id="JAOUSF010000002">
    <property type="protein sequence ID" value="MCU9613090.1"/>
    <property type="molecule type" value="Genomic_DNA"/>
</dbReference>
<dbReference type="RefSeq" id="WP_263072299.1">
    <property type="nucleotide sequence ID" value="NZ_JAOUSF010000002.1"/>
</dbReference>
<evidence type="ECO:0000256" key="6">
    <source>
        <dbReference type="ARBA" id="ARBA00023136"/>
    </source>
</evidence>
<organism evidence="9 10">
    <name type="scientific">Perspicuibacillus lycopersici</name>
    <dbReference type="NCBI Taxonomy" id="1325689"/>
    <lineage>
        <taxon>Bacteria</taxon>
        <taxon>Bacillati</taxon>
        <taxon>Bacillota</taxon>
        <taxon>Bacilli</taxon>
        <taxon>Bacillales</taxon>
        <taxon>Bacillaceae</taxon>
        <taxon>Perspicuibacillus</taxon>
    </lineage>
</organism>
<sequence length="283" mass="31792">MFKKVGLVEKVVLYALLSGIGVALIIPFIYMISISLASGETVAKMEFTIWPREFTWHNFVELFSNAQILNYFKNSIILVIFAIIGQVLSSSFVAFGFSRLNGKGKNFLFLVLLSTMMIPGQITMIPQFIIFSELGWLNTLLPIIVPNFFASAFNVFLLRQFMSRIPRELDEAAKIDGLGYFGIYWRIMLPLLKPILIAVAIFTFNANWGLFMEPLIYINDVEKMPLALGVQILSSTFSSQAVPPWNIVMGASLLLTVPMLLVFFFGQKYMFEANINSGSSGSK</sequence>
<keyword evidence="3" id="KW-1003">Cell membrane</keyword>
<dbReference type="PANTHER" id="PTHR43744">
    <property type="entry name" value="ABC TRANSPORTER PERMEASE PROTEIN MG189-RELATED-RELATED"/>
    <property type="match status" value="1"/>
</dbReference>
<evidence type="ECO:0000256" key="5">
    <source>
        <dbReference type="ARBA" id="ARBA00022989"/>
    </source>
</evidence>
<feature type="domain" description="ABC transmembrane type-1" evidence="8">
    <location>
        <begin position="72"/>
        <end position="266"/>
    </location>
</feature>
<comment type="subcellular location">
    <subcellularLocation>
        <location evidence="1 7">Cell membrane</location>
        <topology evidence="1 7">Multi-pass membrane protein</topology>
    </subcellularLocation>
</comment>
<protein>
    <submittedName>
        <fullName evidence="9">Carbohydrate ABC transporter permease</fullName>
    </submittedName>
</protein>
<dbReference type="SUPFAM" id="SSF161098">
    <property type="entry name" value="MetI-like"/>
    <property type="match status" value="1"/>
</dbReference>
<reference evidence="9" key="1">
    <citation type="submission" date="2022-10" db="EMBL/GenBank/DDBJ databases">
        <title>Description of Fervidibacillus gen. nov. in the family Fervidibacillaceae fam. nov. with two species, Fervidibacillus albus sp. nov., and Fervidibacillus halotolerans sp. nov., isolated from tidal flat sediments.</title>
        <authorList>
            <person name="Kwon K.K."/>
            <person name="Yang S.-H."/>
        </authorList>
    </citation>
    <scope>NUCLEOTIDE SEQUENCE</scope>
    <source>
        <strain evidence="9">JCM 19140</strain>
    </source>
</reference>
<evidence type="ECO:0000256" key="7">
    <source>
        <dbReference type="RuleBase" id="RU363032"/>
    </source>
</evidence>
<dbReference type="CDD" id="cd06261">
    <property type="entry name" value="TM_PBP2"/>
    <property type="match status" value="1"/>
</dbReference>
<feature type="transmembrane region" description="Helical" evidence="7">
    <location>
        <begin position="12"/>
        <end position="37"/>
    </location>
</feature>
<keyword evidence="2 7" id="KW-0813">Transport</keyword>
<proteinExistence type="inferred from homology"/>
<evidence type="ECO:0000256" key="4">
    <source>
        <dbReference type="ARBA" id="ARBA00022692"/>
    </source>
</evidence>
<dbReference type="GO" id="GO:0005886">
    <property type="term" value="C:plasma membrane"/>
    <property type="evidence" value="ECO:0007669"/>
    <property type="project" value="UniProtKB-SubCell"/>
</dbReference>
<feature type="transmembrane region" description="Helical" evidence="7">
    <location>
        <begin position="107"/>
        <end position="130"/>
    </location>
</feature>
<name>A0AAE3LM25_9BACI</name>
<dbReference type="AlphaFoldDB" id="A0AAE3LM25"/>
<accession>A0AAE3LM25</accession>
<feature type="transmembrane region" description="Helical" evidence="7">
    <location>
        <begin position="245"/>
        <end position="265"/>
    </location>
</feature>
<gene>
    <name evidence="9" type="ORF">OEV98_05940</name>
</gene>
<comment type="similarity">
    <text evidence="7">Belongs to the binding-protein-dependent transport system permease family.</text>
</comment>
<dbReference type="InterPro" id="IPR000515">
    <property type="entry name" value="MetI-like"/>
</dbReference>
<evidence type="ECO:0000313" key="9">
    <source>
        <dbReference type="EMBL" id="MCU9613090.1"/>
    </source>
</evidence>
<dbReference type="Proteomes" id="UP001209318">
    <property type="component" value="Unassembled WGS sequence"/>
</dbReference>
<dbReference type="GO" id="GO:0055085">
    <property type="term" value="P:transmembrane transport"/>
    <property type="evidence" value="ECO:0007669"/>
    <property type="project" value="InterPro"/>
</dbReference>
<keyword evidence="10" id="KW-1185">Reference proteome</keyword>
<feature type="transmembrane region" description="Helical" evidence="7">
    <location>
        <begin position="76"/>
        <end position="95"/>
    </location>
</feature>
<evidence type="ECO:0000256" key="1">
    <source>
        <dbReference type="ARBA" id="ARBA00004651"/>
    </source>
</evidence>
<keyword evidence="6 7" id="KW-0472">Membrane</keyword>
<dbReference type="InterPro" id="IPR035906">
    <property type="entry name" value="MetI-like_sf"/>
</dbReference>
<dbReference type="PANTHER" id="PTHR43744:SF12">
    <property type="entry name" value="ABC TRANSPORTER PERMEASE PROTEIN MG189-RELATED"/>
    <property type="match status" value="1"/>
</dbReference>
<evidence type="ECO:0000256" key="2">
    <source>
        <dbReference type="ARBA" id="ARBA00022448"/>
    </source>
</evidence>
<keyword evidence="4 7" id="KW-0812">Transmembrane</keyword>
<dbReference type="Pfam" id="PF00528">
    <property type="entry name" value="BPD_transp_1"/>
    <property type="match status" value="1"/>
</dbReference>
<comment type="caution">
    <text evidence="9">The sequence shown here is derived from an EMBL/GenBank/DDBJ whole genome shotgun (WGS) entry which is preliminary data.</text>
</comment>
<keyword evidence="5 7" id="KW-1133">Transmembrane helix</keyword>